<accession>X1FFZ6</accession>
<organism evidence="1">
    <name type="scientific">marine sediment metagenome</name>
    <dbReference type="NCBI Taxonomy" id="412755"/>
    <lineage>
        <taxon>unclassified sequences</taxon>
        <taxon>metagenomes</taxon>
        <taxon>ecological metagenomes</taxon>
    </lineage>
</organism>
<feature type="non-terminal residue" evidence="1">
    <location>
        <position position="53"/>
    </location>
</feature>
<protein>
    <submittedName>
        <fullName evidence="1">Uncharacterized protein</fullName>
    </submittedName>
</protein>
<reference evidence="1" key="1">
    <citation type="journal article" date="2014" name="Front. Microbiol.">
        <title>High frequency of phylogenetically diverse reductive dehalogenase-homologous genes in deep subseafloor sedimentary metagenomes.</title>
        <authorList>
            <person name="Kawai M."/>
            <person name="Futagami T."/>
            <person name="Toyoda A."/>
            <person name="Takaki Y."/>
            <person name="Nishi S."/>
            <person name="Hori S."/>
            <person name="Arai W."/>
            <person name="Tsubouchi T."/>
            <person name="Morono Y."/>
            <person name="Uchiyama I."/>
            <person name="Ito T."/>
            <person name="Fujiyama A."/>
            <person name="Inagaki F."/>
            <person name="Takami H."/>
        </authorList>
    </citation>
    <scope>NUCLEOTIDE SEQUENCE</scope>
    <source>
        <strain evidence="1">Expedition CK06-06</strain>
    </source>
</reference>
<dbReference type="EMBL" id="BARU01011398">
    <property type="protein sequence ID" value="GAH44531.1"/>
    <property type="molecule type" value="Genomic_DNA"/>
</dbReference>
<evidence type="ECO:0000313" key="1">
    <source>
        <dbReference type="EMBL" id="GAH44531.1"/>
    </source>
</evidence>
<dbReference type="AlphaFoldDB" id="X1FFZ6"/>
<gene>
    <name evidence="1" type="ORF">S03H2_21420</name>
</gene>
<comment type="caution">
    <text evidence="1">The sequence shown here is derived from an EMBL/GenBank/DDBJ whole genome shotgun (WGS) entry which is preliminary data.</text>
</comment>
<name>X1FFZ6_9ZZZZ</name>
<proteinExistence type="predicted"/>
<sequence length="53" mass="6222">MGSGVYIVNERNESYLDKKEGSGVYIPKNTKKFLQKKEKEEKEVKQIKKAFKQ</sequence>